<accession>A0A1D1XEN7</accession>
<proteinExistence type="predicted"/>
<name>A0A1D1XEN7_9ARAE</name>
<feature type="region of interest" description="Disordered" evidence="1">
    <location>
        <begin position="40"/>
        <end position="71"/>
    </location>
</feature>
<sequence length="291" mass="33229">MATCSDSDSSSDVTYAGWSTTSWKTEDLIAEIKRRYEEKIAELEAEPDGEDTDSDESEDDSGEQEENIDSDVGGYADFVEVELPYKIENMTVLETIHNVFKKVERIGDILIFKLDGGVKIDVHLALQSSIQQQSQGWWVRSEVTCVANNNEYRPDVGGWRRKPTLAQRTKPIVYNCPPPDLWIEVIFNYQKERNKMLTKLRTLRGNSPNIDHVLIALKTTITPIRLNPNPGAQSVVATVKGYRPQRAPYAGQWRPGARFNQVRWYKVEWNKHIVLACGASLYFNDILNQYI</sequence>
<dbReference type="AlphaFoldDB" id="A0A1D1XEN7"/>
<reference evidence="2" key="1">
    <citation type="submission" date="2015-07" db="EMBL/GenBank/DDBJ databases">
        <title>Transcriptome Assembly of Anthurium amnicola.</title>
        <authorList>
            <person name="Suzuki J."/>
        </authorList>
    </citation>
    <scope>NUCLEOTIDE SEQUENCE</scope>
</reference>
<feature type="compositionally biased region" description="Acidic residues" evidence="1">
    <location>
        <begin position="43"/>
        <end position="69"/>
    </location>
</feature>
<dbReference type="EMBL" id="GDJX01027087">
    <property type="protein sequence ID" value="JAT40849.1"/>
    <property type="molecule type" value="Transcribed_RNA"/>
</dbReference>
<evidence type="ECO:0000313" key="2">
    <source>
        <dbReference type="EMBL" id="JAT40849.1"/>
    </source>
</evidence>
<gene>
    <name evidence="2" type="ORF">g.129314</name>
</gene>
<organism evidence="2">
    <name type="scientific">Anthurium amnicola</name>
    <dbReference type="NCBI Taxonomy" id="1678845"/>
    <lineage>
        <taxon>Eukaryota</taxon>
        <taxon>Viridiplantae</taxon>
        <taxon>Streptophyta</taxon>
        <taxon>Embryophyta</taxon>
        <taxon>Tracheophyta</taxon>
        <taxon>Spermatophyta</taxon>
        <taxon>Magnoliopsida</taxon>
        <taxon>Liliopsida</taxon>
        <taxon>Araceae</taxon>
        <taxon>Pothoideae</taxon>
        <taxon>Potheae</taxon>
        <taxon>Anthurium</taxon>
    </lineage>
</organism>
<evidence type="ECO:0000256" key="1">
    <source>
        <dbReference type="SAM" id="MobiDB-lite"/>
    </source>
</evidence>
<protein>
    <submittedName>
        <fullName evidence="2">Uncharacterized protein</fullName>
    </submittedName>
</protein>